<dbReference type="CDD" id="cd15457">
    <property type="entry name" value="NADAR"/>
    <property type="match status" value="1"/>
</dbReference>
<sequence>MKYSVSGLVEGIDKGEVKKFLFFWGHTPKGGETVGKFVFSQWYPSPFAVEGVVYKTAEHWMMAQKAKLFGDDAIFQKIVNTDKPGEVKALGRKIVNFDDALWNESKYEIVCAGNVHKFGQDVELKNYLLGTGDHVIVEASPTDAIWGIGLSQDAAHVEDPATWPGQNLLGFALMEARDRLRI</sequence>
<comment type="catalytic activity">
    <reaction evidence="2">
        <text>2,5-diamino-6-hydroxy-4-(5-phosphoribosylamino)-pyrimidine + H2O = 2,5,6-triamino-4-hydroxypyrimidine + D-ribose 5-phosphate</text>
        <dbReference type="Rhea" id="RHEA:23436"/>
        <dbReference type="ChEBI" id="CHEBI:15377"/>
        <dbReference type="ChEBI" id="CHEBI:58614"/>
        <dbReference type="ChEBI" id="CHEBI:78346"/>
        <dbReference type="ChEBI" id="CHEBI:137796"/>
    </reaction>
</comment>
<dbReference type="EMBL" id="JAERRB010000011">
    <property type="protein sequence ID" value="MBL0744624.1"/>
    <property type="molecule type" value="Genomic_DNA"/>
</dbReference>
<dbReference type="InterPro" id="IPR037238">
    <property type="entry name" value="YbiA-like_sf"/>
</dbReference>
<dbReference type="RefSeq" id="WP_202014351.1">
    <property type="nucleotide sequence ID" value="NZ_JAERRB010000011.1"/>
</dbReference>
<evidence type="ECO:0000313" key="5">
    <source>
        <dbReference type="Proteomes" id="UP000613030"/>
    </source>
</evidence>
<reference evidence="4 5" key="1">
    <citation type="submission" date="2021-01" db="EMBL/GenBank/DDBJ databases">
        <title>Chryseolinea sp. Jin1 Genome sequencing and assembly.</title>
        <authorList>
            <person name="Kim I."/>
        </authorList>
    </citation>
    <scope>NUCLEOTIDE SEQUENCE [LARGE SCALE GENOMIC DNA]</scope>
    <source>
        <strain evidence="4 5">Jin1</strain>
    </source>
</reference>
<accession>A0ABS1KYY0</accession>
<dbReference type="Proteomes" id="UP000613030">
    <property type="component" value="Unassembled WGS sequence"/>
</dbReference>
<keyword evidence="5" id="KW-1185">Reference proteome</keyword>
<gene>
    <name evidence="4" type="ORF">JI741_25550</name>
</gene>
<feature type="domain" description="NADAR" evidence="3">
    <location>
        <begin position="22"/>
        <end position="181"/>
    </location>
</feature>
<proteinExistence type="predicted"/>
<protein>
    <submittedName>
        <fullName evidence="4">NADAR family protein</fullName>
    </submittedName>
</protein>
<evidence type="ECO:0000313" key="4">
    <source>
        <dbReference type="EMBL" id="MBL0744624.1"/>
    </source>
</evidence>
<organism evidence="4 5">
    <name type="scientific">Chryseolinea lacunae</name>
    <dbReference type="NCBI Taxonomy" id="2801331"/>
    <lineage>
        <taxon>Bacteria</taxon>
        <taxon>Pseudomonadati</taxon>
        <taxon>Bacteroidota</taxon>
        <taxon>Cytophagia</taxon>
        <taxon>Cytophagales</taxon>
        <taxon>Fulvivirgaceae</taxon>
        <taxon>Chryseolinea</taxon>
    </lineage>
</organism>
<evidence type="ECO:0000256" key="1">
    <source>
        <dbReference type="ARBA" id="ARBA00000022"/>
    </source>
</evidence>
<comment type="catalytic activity">
    <reaction evidence="1">
        <text>5-amino-6-(5-phospho-D-ribosylamino)uracil + H2O = 5,6-diaminouracil + D-ribose 5-phosphate</text>
        <dbReference type="Rhea" id="RHEA:55020"/>
        <dbReference type="ChEBI" id="CHEBI:15377"/>
        <dbReference type="ChEBI" id="CHEBI:46252"/>
        <dbReference type="ChEBI" id="CHEBI:58453"/>
        <dbReference type="ChEBI" id="CHEBI:78346"/>
    </reaction>
</comment>
<name>A0ABS1KYY0_9BACT</name>
<dbReference type="Pfam" id="PF08719">
    <property type="entry name" value="NADAR"/>
    <property type="match status" value="1"/>
</dbReference>
<dbReference type="NCBIfam" id="TIGR02464">
    <property type="entry name" value="ribofla_fusion"/>
    <property type="match status" value="1"/>
</dbReference>
<evidence type="ECO:0000256" key="2">
    <source>
        <dbReference type="ARBA" id="ARBA00000751"/>
    </source>
</evidence>
<dbReference type="Gene3D" id="1.10.357.40">
    <property type="entry name" value="YbiA-like"/>
    <property type="match status" value="1"/>
</dbReference>
<dbReference type="InterPro" id="IPR012816">
    <property type="entry name" value="NADAR"/>
</dbReference>
<dbReference type="SUPFAM" id="SSF143990">
    <property type="entry name" value="YbiA-like"/>
    <property type="match status" value="1"/>
</dbReference>
<comment type="caution">
    <text evidence="4">The sequence shown here is derived from an EMBL/GenBank/DDBJ whole genome shotgun (WGS) entry which is preliminary data.</text>
</comment>
<evidence type="ECO:0000259" key="3">
    <source>
        <dbReference type="Pfam" id="PF08719"/>
    </source>
</evidence>